<dbReference type="InterPro" id="IPR036397">
    <property type="entry name" value="RNaseH_sf"/>
</dbReference>
<dbReference type="InterPro" id="IPR001584">
    <property type="entry name" value="Integrase_cat-core"/>
</dbReference>
<name>A0A9N7NGE5_STRHE</name>
<dbReference type="GO" id="GO:0003676">
    <property type="term" value="F:nucleic acid binding"/>
    <property type="evidence" value="ECO:0007669"/>
    <property type="project" value="InterPro"/>
</dbReference>
<comment type="caution">
    <text evidence="2">The sequence shown here is derived from an EMBL/GenBank/DDBJ whole genome shotgun (WGS) entry which is preliminary data.</text>
</comment>
<dbReference type="Gene3D" id="2.40.70.10">
    <property type="entry name" value="Acid Proteases"/>
    <property type="match status" value="1"/>
</dbReference>
<evidence type="ECO:0000259" key="1">
    <source>
        <dbReference type="PROSITE" id="PS50994"/>
    </source>
</evidence>
<dbReference type="Gene3D" id="3.30.420.10">
    <property type="entry name" value="Ribonuclease H-like superfamily/Ribonuclease H"/>
    <property type="match status" value="1"/>
</dbReference>
<dbReference type="InterPro" id="IPR021109">
    <property type="entry name" value="Peptidase_aspartic_dom_sf"/>
</dbReference>
<organism evidence="2 3">
    <name type="scientific">Striga hermonthica</name>
    <name type="common">Purple witchweed</name>
    <name type="synonym">Buchnera hermonthica</name>
    <dbReference type="NCBI Taxonomy" id="68872"/>
    <lineage>
        <taxon>Eukaryota</taxon>
        <taxon>Viridiplantae</taxon>
        <taxon>Streptophyta</taxon>
        <taxon>Embryophyta</taxon>
        <taxon>Tracheophyta</taxon>
        <taxon>Spermatophyta</taxon>
        <taxon>Magnoliopsida</taxon>
        <taxon>eudicotyledons</taxon>
        <taxon>Gunneridae</taxon>
        <taxon>Pentapetalae</taxon>
        <taxon>asterids</taxon>
        <taxon>lamiids</taxon>
        <taxon>Lamiales</taxon>
        <taxon>Orobanchaceae</taxon>
        <taxon>Buchnereae</taxon>
        <taxon>Striga</taxon>
    </lineage>
</organism>
<dbReference type="PANTHER" id="PTHR33240">
    <property type="entry name" value="OS08G0508500 PROTEIN"/>
    <property type="match status" value="1"/>
</dbReference>
<dbReference type="EMBL" id="CACSLK010027831">
    <property type="protein sequence ID" value="CAA0831300.1"/>
    <property type="molecule type" value="Genomic_DNA"/>
</dbReference>
<feature type="domain" description="Integrase catalytic" evidence="1">
    <location>
        <begin position="168"/>
        <end position="250"/>
    </location>
</feature>
<gene>
    <name evidence="2" type="ORF">SHERM_26678</name>
</gene>
<evidence type="ECO:0000313" key="3">
    <source>
        <dbReference type="Proteomes" id="UP001153555"/>
    </source>
</evidence>
<reference evidence="2" key="1">
    <citation type="submission" date="2019-12" db="EMBL/GenBank/DDBJ databases">
        <authorList>
            <person name="Scholes J."/>
        </authorList>
    </citation>
    <scope>NUCLEOTIDE SEQUENCE</scope>
</reference>
<keyword evidence="3" id="KW-1185">Reference proteome</keyword>
<proteinExistence type="predicted"/>
<feature type="non-terminal residue" evidence="2">
    <location>
        <position position="1"/>
    </location>
</feature>
<dbReference type="InterPro" id="IPR012337">
    <property type="entry name" value="RNaseH-like_sf"/>
</dbReference>
<sequence>EDAEGVSLPHNDALVITLEVAGFDVKRVFIDMGSSVDIIFYDCFAQINKHLNLELKPVATELYGFNGGEVMPMGEVSLTVAMGSGNTRKVCMVRFIVVGAESSYNVILGRTGLNAFQAVVSTYHMTIKYLVGENVGEVAGDQLTSRSCYQTTVSNNKQLAKKHPIGLLQPLPIPRWKWEEVTMDFVTGLPKSSEHHDAIWVVVDRLTKVAHFLPVSMRMSLDKLAEIYTRGIIRLHGVPVTIVSDRDPRF</sequence>
<protein>
    <recommendedName>
        <fullName evidence="1">Integrase catalytic domain-containing protein</fullName>
    </recommendedName>
</protein>
<dbReference type="AlphaFoldDB" id="A0A9N7NGE5"/>
<dbReference type="SUPFAM" id="SSF53098">
    <property type="entry name" value="Ribonuclease H-like"/>
    <property type="match status" value="1"/>
</dbReference>
<feature type="non-terminal residue" evidence="2">
    <location>
        <position position="250"/>
    </location>
</feature>
<evidence type="ECO:0000313" key="2">
    <source>
        <dbReference type="EMBL" id="CAA0831300.1"/>
    </source>
</evidence>
<dbReference type="PANTHER" id="PTHR33240:SF17">
    <property type="entry name" value="EUKARYOTIC PEPTIDE CHAIN RELEASE FACTOR GTP-BINDING SUBUNIT-LIKE"/>
    <property type="match status" value="1"/>
</dbReference>
<accession>A0A9N7NGE5</accession>
<dbReference type="OrthoDB" id="2919534at2759"/>
<dbReference type="GO" id="GO:0015074">
    <property type="term" value="P:DNA integration"/>
    <property type="evidence" value="ECO:0007669"/>
    <property type="project" value="InterPro"/>
</dbReference>
<dbReference type="Proteomes" id="UP001153555">
    <property type="component" value="Unassembled WGS sequence"/>
</dbReference>
<dbReference type="PROSITE" id="PS50994">
    <property type="entry name" value="INTEGRASE"/>
    <property type="match status" value="1"/>
</dbReference>